<feature type="region of interest" description="Disordered" evidence="1">
    <location>
        <begin position="1447"/>
        <end position="1493"/>
    </location>
</feature>
<feature type="region of interest" description="Disordered" evidence="1">
    <location>
        <begin position="654"/>
        <end position="708"/>
    </location>
</feature>
<dbReference type="InterPro" id="IPR029063">
    <property type="entry name" value="SAM-dependent_MTases_sf"/>
</dbReference>
<feature type="compositionally biased region" description="Low complexity" evidence="1">
    <location>
        <begin position="97"/>
        <end position="111"/>
    </location>
</feature>
<feature type="region of interest" description="Disordered" evidence="1">
    <location>
        <begin position="460"/>
        <end position="581"/>
    </location>
</feature>
<feature type="compositionally biased region" description="Low complexity" evidence="1">
    <location>
        <begin position="524"/>
        <end position="537"/>
    </location>
</feature>
<feature type="region of interest" description="Disordered" evidence="1">
    <location>
        <begin position="988"/>
        <end position="1009"/>
    </location>
</feature>
<protein>
    <recommendedName>
        <fullName evidence="4">Methyltransferase type 11 domain-containing protein</fullName>
    </recommendedName>
</protein>
<organism evidence="2 3">
    <name type="scientific">Apodospora peruviana</name>
    <dbReference type="NCBI Taxonomy" id="516989"/>
    <lineage>
        <taxon>Eukaryota</taxon>
        <taxon>Fungi</taxon>
        <taxon>Dikarya</taxon>
        <taxon>Ascomycota</taxon>
        <taxon>Pezizomycotina</taxon>
        <taxon>Sordariomycetes</taxon>
        <taxon>Sordariomycetidae</taxon>
        <taxon>Sordariales</taxon>
        <taxon>Lasiosphaeriaceae</taxon>
        <taxon>Apodospora</taxon>
    </lineage>
</organism>
<feature type="compositionally biased region" description="Low complexity" evidence="1">
    <location>
        <begin position="239"/>
        <end position="253"/>
    </location>
</feature>
<feature type="compositionally biased region" description="Basic and acidic residues" evidence="1">
    <location>
        <begin position="135"/>
        <end position="147"/>
    </location>
</feature>
<name>A0AAE0II17_9PEZI</name>
<feature type="compositionally biased region" description="Low complexity" evidence="1">
    <location>
        <begin position="1041"/>
        <end position="1056"/>
    </location>
</feature>
<feature type="region of interest" description="Disordered" evidence="1">
    <location>
        <begin position="904"/>
        <end position="925"/>
    </location>
</feature>
<feature type="compositionally biased region" description="Basic and acidic residues" evidence="1">
    <location>
        <begin position="379"/>
        <end position="391"/>
    </location>
</feature>
<feature type="compositionally biased region" description="Basic and acidic residues" evidence="1">
    <location>
        <begin position="1206"/>
        <end position="1215"/>
    </location>
</feature>
<keyword evidence="3" id="KW-1185">Reference proteome</keyword>
<feature type="compositionally biased region" description="Polar residues" evidence="1">
    <location>
        <begin position="1448"/>
        <end position="1467"/>
    </location>
</feature>
<comment type="caution">
    <text evidence="2">The sequence shown here is derived from an EMBL/GenBank/DDBJ whole genome shotgun (WGS) entry which is preliminary data.</text>
</comment>
<evidence type="ECO:0000313" key="2">
    <source>
        <dbReference type="EMBL" id="KAK3325379.1"/>
    </source>
</evidence>
<feature type="compositionally biased region" description="Basic and acidic residues" evidence="1">
    <location>
        <begin position="1468"/>
        <end position="1485"/>
    </location>
</feature>
<feature type="compositionally biased region" description="Basic and acidic residues" evidence="1">
    <location>
        <begin position="1188"/>
        <end position="1197"/>
    </location>
</feature>
<feature type="compositionally biased region" description="Low complexity" evidence="1">
    <location>
        <begin position="336"/>
        <end position="345"/>
    </location>
</feature>
<feature type="compositionally biased region" description="Polar residues" evidence="1">
    <location>
        <begin position="999"/>
        <end position="1009"/>
    </location>
</feature>
<feature type="compositionally biased region" description="Low complexity" evidence="1">
    <location>
        <begin position="148"/>
        <end position="161"/>
    </location>
</feature>
<reference evidence="2" key="2">
    <citation type="submission" date="2023-06" db="EMBL/GenBank/DDBJ databases">
        <authorList>
            <consortium name="Lawrence Berkeley National Laboratory"/>
            <person name="Haridas S."/>
            <person name="Hensen N."/>
            <person name="Bonometti L."/>
            <person name="Westerberg I."/>
            <person name="Brannstrom I.O."/>
            <person name="Guillou S."/>
            <person name="Cros-Aarteil S."/>
            <person name="Calhoun S."/>
            <person name="Kuo A."/>
            <person name="Mondo S."/>
            <person name="Pangilinan J."/>
            <person name="Riley R."/>
            <person name="Labutti K."/>
            <person name="Andreopoulos B."/>
            <person name="Lipzen A."/>
            <person name="Chen C."/>
            <person name="Yanf M."/>
            <person name="Daum C."/>
            <person name="Ng V."/>
            <person name="Clum A."/>
            <person name="Steindorff A."/>
            <person name="Ohm R."/>
            <person name="Martin F."/>
            <person name="Silar P."/>
            <person name="Natvig D."/>
            <person name="Lalanne C."/>
            <person name="Gautier V."/>
            <person name="Ament-Velasquez S.L."/>
            <person name="Kruys A."/>
            <person name="Hutchinson M.I."/>
            <person name="Powell A.J."/>
            <person name="Barry K."/>
            <person name="Miller A.N."/>
            <person name="Grigoriev I.V."/>
            <person name="Debuchy R."/>
            <person name="Gladieux P."/>
            <person name="Thoren M.H."/>
            <person name="Johannesson H."/>
        </authorList>
    </citation>
    <scope>NUCLEOTIDE SEQUENCE</scope>
    <source>
        <strain evidence="2">CBS 118394</strain>
    </source>
</reference>
<feature type="compositionally biased region" description="Low complexity" evidence="1">
    <location>
        <begin position="471"/>
        <end position="484"/>
    </location>
</feature>
<dbReference type="EMBL" id="JAUEDM010000002">
    <property type="protein sequence ID" value="KAK3325379.1"/>
    <property type="molecule type" value="Genomic_DNA"/>
</dbReference>
<feature type="compositionally biased region" description="Basic and acidic residues" evidence="1">
    <location>
        <begin position="1"/>
        <end position="10"/>
    </location>
</feature>
<reference evidence="2" key="1">
    <citation type="journal article" date="2023" name="Mol. Phylogenet. Evol.">
        <title>Genome-scale phylogeny and comparative genomics of the fungal order Sordariales.</title>
        <authorList>
            <person name="Hensen N."/>
            <person name="Bonometti L."/>
            <person name="Westerberg I."/>
            <person name="Brannstrom I.O."/>
            <person name="Guillou S."/>
            <person name="Cros-Aarteil S."/>
            <person name="Calhoun S."/>
            <person name="Haridas S."/>
            <person name="Kuo A."/>
            <person name="Mondo S."/>
            <person name="Pangilinan J."/>
            <person name="Riley R."/>
            <person name="LaButti K."/>
            <person name="Andreopoulos B."/>
            <person name="Lipzen A."/>
            <person name="Chen C."/>
            <person name="Yan M."/>
            <person name="Daum C."/>
            <person name="Ng V."/>
            <person name="Clum A."/>
            <person name="Steindorff A."/>
            <person name="Ohm R.A."/>
            <person name="Martin F."/>
            <person name="Silar P."/>
            <person name="Natvig D.O."/>
            <person name="Lalanne C."/>
            <person name="Gautier V."/>
            <person name="Ament-Velasquez S.L."/>
            <person name="Kruys A."/>
            <person name="Hutchinson M.I."/>
            <person name="Powell A.J."/>
            <person name="Barry K."/>
            <person name="Miller A.N."/>
            <person name="Grigoriev I.V."/>
            <person name="Debuchy R."/>
            <person name="Gladieux P."/>
            <person name="Hiltunen Thoren M."/>
            <person name="Johannesson H."/>
        </authorList>
    </citation>
    <scope>NUCLEOTIDE SEQUENCE</scope>
    <source>
        <strain evidence="2">CBS 118394</strain>
    </source>
</reference>
<evidence type="ECO:0008006" key="4">
    <source>
        <dbReference type="Google" id="ProtNLM"/>
    </source>
</evidence>
<evidence type="ECO:0000313" key="3">
    <source>
        <dbReference type="Proteomes" id="UP001283341"/>
    </source>
</evidence>
<proteinExistence type="predicted"/>
<feature type="region of interest" description="Disordered" evidence="1">
    <location>
        <begin position="1182"/>
        <end position="1235"/>
    </location>
</feature>
<sequence length="1566" mass="169055">MASLRYRPDMSGRPGGAGAGDAGPYFEPFQKIAPSSSGLRSSRREVGVNHERARTIPQPKMPASKLPQSFPPRRPSISQSEQSFLDRLPQSRGSAGSGNSSMPISSNSSASKLPGPSTRRQNVLRRKQSGLSAETHTRSDSRDESHRTSSSLSSNPRSQTSMDASTGLHFDRDLTASPMEIRVAQQVELPKTSAQTVTIYPELDRYRDLHPPARAESPSLELPYRIATHDLPPPTPLFSGASSQISGFSGSPSTRFSGSPGPGPYSRDTTPTSISSQSPGLVAPMRIPASVARMRQTDQAQTRPPVSRRRAGSISNETASVSAHAHAQGLAAVRESLTSSSSNSTVRDEDKKEKKKKKRLSPLPPSPPPRKSSQKFKKTRDEDESPSKPSREPAQPVMPSPSKGIATSSYSSHRRRPSLTAEPVVSPKATPPVRPSRDGTPDLQSQLGLPLPIIHSNLSSTSLSERRQSHLLATAPAPANLPVLSSSAPDRPSYLSRPPGGREPTPAPRSAVSGEGMSTSKPASGRTTRTPSPSISTLKTRFPIFGRRTKAVTEVSAPQIHDKPARKGPAAGTGHEGYGRLGSVRRKSNSVATVGRAIPGTMSSQESLSSNQSHDPFLLERMAPVVISGGEIVENRNTSSELCRTDSNQSIPCNRLSIESRDSSQASWSSREGPRLTLWPSPLPRPAAHTPSLGSRRPSDSSDSEALARSSLALRRSMQRLKSGERDAPRIPKPIVTRGKVVSPSIASTDASIMSDDSMFGPSTGSVAAGRELDGVATNSGPKKLLKRARSPRKWNFFSRSQSQPAIEKKQVDTSSTVAATVKVVQAKPVPFYAMMDSEQEDVDAPDLGEILREAKGVASHPPQVPSVEKVVSPIRHDLSHYKPIRLGNQPSMPAALRQVTSPVKLPRPSLPQPQPVPVPTPAPARQAAPVQQVGGRPSRLPQVGRIPKVVSARAEQVSPKSFSRPFHRLSYQTPIPVEDVRDAEFVAKGPSPPKISTPELTQDGSISTSGTNASALIYSLEQELIHPGSGGIGQEFLSFSPRTNSQSTTTTTSSSAGGLFPYSGATAVVPSPTAPLAEDEIWDEYNDLLGDDTMRVMPLQGASLRKTIQLDASKLDKGKQVEPPLESPTLSNHPMQSLDQALNPGQEPEKEPVTSSIYSLNFGEKIRQALDLDSGPVVSFSETEFSNGREEGDYREVVGQQIPQRQRDSSDPKRQVRQSDASGSSLGSQDSSPLSQVNLRVGSMTVSKWLTFGHVLFSPVRDELIPVVGSLKRHSILVIDGLGNDDWSFYAAETYPAATFFNLSPRPPLPTDYQTSSAFPLSPPNHHQIQYTSHAEKFPFGPQSFTSVVFRFPSAAPEAHYQNVMSEARRVLKPGGFIELAILDVDLNNMGNRGRRAIRRLKERIHARAPDTSLGSTSDLMLRLLGRKGFADIKTCRVGVPVASAIGRSSSSETSQQGKRASNEVTRNSRDRERSKHRKDDRSLPEMISDEGPVADESITKMVAKVGRWWYSRCYESAAAAAAGPRAGLWNDRALLAECEEWGTSLKLMVCHARVPDGRARVASI</sequence>
<feature type="compositionally biased region" description="Low complexity" evidence="1">
    <location>
        <begin position="1219"/>
        <end position="1235"/>
    </location>
</feature>
<feature type="compositionally biased region" description="Polar residues" evidence="1">
    <location>
        <begin position="267"/>
        <end position="279"/>
    </location>
</feature>
<dbReference type="SUPFAM" id="SSF53335">
    <property type="entry name" value="S-adenosyl-L-methionine-dependent methyltransferases"/>
    <property type="match status" value="1"/>
</dbReference>
<feature type="region of interest" description="Disordered" evidence="1">
    <location>
        <begin position="1040"/>
        <end position="1060"/>
    </location>
</feature>
<feature type="region of interest" description="Disordered" evidence="1">
    <location>
        <begin position="1"/>
        <end position="173"/>
    </location>
</feature>
<feature type="compositionally biased region" description="Polar residues" evidence="1">
    <location>
        <begin position="1129"/>
        <end position="1141"/>
    </location>
</feature>
<dbReference type="Gene3D" id="3.40.50.150">
    <property type="entry name" value="Vaccinia Virus protein VP39"/>
    <property type="match status" value="1"/>
</dbReference>
<dbReference type="Proteomes" id="UP001283341">
    <property type="component" value="Unassembled WGS sequence"/>
</dbReference>
<feature type="region of interest" description="Disordered" evidence="1">
    <location>
        <begin position="1115"/>
        <end position="1156"/>
    </location>
</feature>
<feature type="region of interest" description="Disordered" evidence="1">
    <location>
        <begin position="226"/>
        <end position="448"/>
    </location>
</feature>
<accession>A0AAE0II17</accession>
<evidence type="ECO:0000256" key="1">
    <source>
        <dbReference type="SAM" id="MobiDB-lite"/>
    </source>
</evidence>
<feature type="compositionally biased region" description="Pro residues" evidence="1">
    <location>
        <begin position="909"/>
        <end position="923"/>
    </location>
</feature>
<gene>
    <name evidence="2" type="ORF">B0H66DRAFT_121611</name>
</gene>
<feature type="compositionally biased region" description="Basic and acidic residues" evidence="1">
    <location>
        <begin position="42"/>
        <end position="54"/>
    </location>
</feature>